<dbReference type="Pfam" id="PF00246">
    <property type="entry name" value="Peptidase_M14"/>
    <property type="match status" value="1"/>
</dbReference>
<dbReference type="EMBL" id="VAJM01000005">
    <property type="protein sequence ID" value="TLM92458.1"/>
    <property type="molecule type" value="Genomic_DNA"/>
</dbReference>
<proteinExistence type="inferred from homology"/>
<keyword evidence="4" id="KW-0378">Hydrolase</keyword>
<evidence type="ECO:0000256" key="4">
    <source>
        <dbReference type="ARBA" id="ARBA00022801"/>
    </source>
</evidence>
<evidence type="ECO:0000313" key="12">
    <source>
        <dbReference type="Proteomes" id="UP000305517"/>
    </source>
</evidence>
<comment type="caution">
    <text evidence="11">The sequence shown here is derived from an EMBL/GenBank/DDBJ whole genome shotgun (WGS) entry which is preliminary data.</text>
</comment>
<evidence type="ECO:0000313" key="11">
    <source>
        <dbReference type="EMBL" id="TLM92458.1"/>
    </source>
</evidence>
<evidence type="ECO:0000256" key="5">
    <source>
        <dbReference type="ARBA" id="ARBA00022833"/>
    </source>
</evidence>
<dbReference type="GO" id="GO:0006508">
    <property type="term" value="P:proteolysis"/>
    <property type="evidence" value="ECO:0007669"/>
    <property type="project" value="UniProtKB-KW"/>
</dbReference>
<keyword evidence="3" id="KW-0645">Protease</keyword>
<comment type="similarity">
    <text evidence="2 7">Belongs to the peptidase M14 family.</text>
</comment>
<protein>
    <submittedName>
        <fullName evidence="11">Zinc carboxypeptidase</fullName>
    </submittedName>
</protein>
<dbReference type="OrthoDB" id="9758209at2"/>
<dbReference type="SUPFAM" id="SSF53187">
    <property type="entry name" value="Zn-dependent exopeptidases"/>
    <property type="match status" value="1"/>
</dbReference>
<name>A0A5R8WQ86_9BACT</name>
<dbReference type="SMART" id="SM00631">
    <property type="entry name" value="Zn_pept"/>
    <property type="match status" value="1"/>
</dbReference>
<reference evidence="11 12" key="1">
    <citation type="submission" date="2019-05" db="EMBL/GenBank/DDBJ databases">
        <title>Hymenobacter edaphi sp. nov., isolated from abandoned arsenic-contaminated farmland soil.</title>
        <authorList>
            <person name="Nie L."/>
        </authorList>
    </citation>
    <scope>NUCLEOTIDE SEQUENCE [LARGE SCALE GENOMIC DNA]</scope>
    <source>
        <strain evidence="11 12">1-3-3-8</strain>
    </source>
</reference>
<dbReference type="Gene3D" id="3.40.630.10">
    <property type="entry name" value="Zn peptidases"/>
    <property type="match status" value="1"/>
</dbReference>
<evidence type="ECO:0000256" key="2">
    <source>
        <dbReference type="ARBA" id="ARBA00005988"/>
    </source>
</evidence>
<feature type="region of interest" description="Disordered" evidence="8">
    <location>
        <begin position="499"/>
        <end position="518"/>
    </location>
</feature>
<dbReference type="AlphaFoldDB" id="A0A5R8WQ86"/>
<dbReference type="InterPro" id="IPR000834">
    <property type="entry name" value="Peptidase_M14"/>
</dbReference>
<evidence type="ECO:0000256" key="1">
    <source>
        <dbReference type="ARBA" id="ARBA00001947"/>
    </source>
</evidence>
<evidence type="ECO:0000256" key="6">
    <source>
        <dbReference type="ARBA" id="ARBA00023049"/>
    </source>
</evidence>
<dbReference type="Proteomes" id="UP000305517">
    <property type="component" value="Unassembled WGS sequence"/>
</dbReference>
<dbReference type="GO" id="GO:0004181">
    <property type="term" value="F:metallocarboxypeptidase activity"/>
    <property type="evidence" value="ECO:0007669"/>
    <property type="project" value="InterPro"/>
</dbReference>
<dbReference type="PROSITE" id="PS52035">
    <property type="entry name" value="PEPTIDASE_M14"/>
    <property type="match status" value="1"/>
</dbReference>
<dbReference type="GO" id="GO:0005615">
    <property type="term" value="C:extracellular space"/>
    <property type="evidence" value="ECO:0007669"/>
    <property type="project" value="TreeGrafter"/>
</dbReference>
<dbReference type="PANTHER" id="PTHR11705:SF143">
    <property type="entry name" value="SLL0236 PROTEIN"/>
    <property type="match status" value="1"/>
</dbReference>
<accession>A0A5R8WQ86</accession>
<evidence type="ECO:0000256" key="8">
    <source>
        <dbReference type="SAM" id="MobiDB-lite"/>
    </source>
</evidence>
<dbReference type="CDD" id="cd03143">
    <property type="entry name" value="A4_beta-galactosidase_middle_domain"/>
    <property type="match status" value="1"/>
</dbReference>
<feature type="chain" id="PRO_5024353631" evidence="9">
    <location>
        <begin position="26"/>
        <end position="874"/>
    </location>
</feature>
<keyword evidence="12" id="KW-1185">Reference proteome</keyword>
<feature type="domain" description="Peptidase M14" evidence="10">
    <location>
        <begin position="44"/>
        <end position="363"/>
    </location>
</feature>
<comment type="cofactor">
    <cofactor evidence="1">
        <name>Zn(2+)</name>
        <dbReference type="ChEBI" id="CHEBI:29105"/>
    </cofactor>
</comment>
<keyword evidence="11" id="KW-0121">Carboxypeptidase</keyword>
<evidence type="ECO:0000256" key="3">
    <source>
        <dbReference type="ARBA" id="ARBA00022670"/>
    </source>
</evidence>
<keyword evidence="9" id="KW-0732">Signal</keyword>
<organism evidence="11 12">
    <name type="scientific">Hymenobacter jeollabukensis</name>
    <dbReference type="NCBI Taxonomy" id="2025313"/>
    <lineage>
        <taxon>Bacteria</taxon>
        <taxon>Pseudomonadati</taxon>
        <taxon>Bacteroidota</taxon>
        <taxon>Cytophagia</taxon>
        <taxon>Cytophagales</taxon>
        <taxon>Hymenobacteraceae</taxon>
        <taxon>Hymenobacter</taxon>
    </lineage>
</organism>
<dbReference type="Gene3D" id="3.40.50.880">
    <property type="match status" value="1"/>
</dbReference>
<dbReference type="CDD" id="cd06238">
    <property type="entry name" value="M14-like"/>
    <property type="match status" value="1"/>
</dbReference>
<evidence type="ECO:0000259" key="10">
    <source>
        <dbReference type="PROSITE" id="PS52035"/>
    </source>
</evidence>
<dbReference type="GO" id="GO:0008270">
    <property type="term" value="F:zinc ion binding"/>
    <property type="evidence" value="ECO:0007669"/>
    <property type="project" value="InterPro"/>
</dbReference>
<dbReference type="RefSeq" id="WP_138078339.1">
    <property type="nucleotide sequence ID" value="NZ_VAJM01000005.1"/>
</dbReference>
<dbReference type="SUPFAM" id="SSF52317">
    <property type="entry name" value="Class I glutamine amidotransferase-like"/>
    <property type="match status" value="1"/>
</dbReference>
<keyword evidence="6" id="KW-0482">Metalloprotease</keyword>
<sequence length="874" mass="97283">MFRPLLRLLPAAGLALALLAAPAQAQTATAPQTPAQFLGYALGSRFTYHADVLRYADYLARLYPERLRVQPYGKTYEGRPLEVVQLASTRNLARLDAIRRSNLRRTGVETGTPDADQPAVVWLSYNVHGNEAVSSEAVLQVLYDFANPQNADAQALLEKVVLLIDPCVNPDGRERYVQWYGRVAAAPTNAAPLSWEHREPWPGGRYNHYLFDLNRDWAWQTQRESQQRIALYNQWLPQVHADFHEMSPDAPYYFSPAAKPFHEDITAYQRQFQNRIGDYNRQTFDKNGWLYFTRETYDLFAPSYGDTWPSFNGAIGMTYEQGGSGRAGVRYIKADGDTLTLGQRIAHHHAASWATIRAAADHQAELLKEFGQYYADARQKPRGQYKSFVVSGAAERMAPLEEYLRQQQIEFGYLGQKQKTNAYNYATGKREAVTLQPQDLVVSMYQPKSTLVKVLFEPQSALEDSLTYDITSWSLPYAYGLQGYALVSKLSGKELSVVSKTKPSPATPPTGNAQLTPKLSIDNRQLATDNSQPATPYAYIARWNSLRDARLLAALLQRQIRVRVAYQPFEAGGRKFQPGALIVTRGNNEGLSRRFDAVVRQLADSVGAELTAVQTGFATTGSDLGSSNVHSVGRPSVAVLAGAGVDASAFGEVWHFFEQQLGYPVTVLGTDYFGSVPLTKFDVLILPDGNYADALPERQLENLKTWVRAGGRLIALEGAMSYLAGKKDFALKAKGTDTTRTRKPDPARQLRRYAAAERESLQELVQGSVYPVQLDNSHPLAFGYGDTYYALVRNPLNYQYLGEGSWNVGMLRKGQAAAGFTGSQARRKLSDTVVMGVQEMGRGQVIYLGDNPLFRGFWHAGKLLFSNAVFFVGQ</sequence>
<keyword evidence="5" id="KW-0862">Zinc</keyword>
<dbReference type="InterPro" id="IPR029062">
    <property type="entry name" value="Class_I_gatase-like"/>
</dbReference>
<feature type="signal peptide" evidence="9">
    <location>
        <begin position="1"/>
        <end position="25"/>
    </location>
</feature>
<gene>
    <name evidence="11" type="ORF">FDY95_13605</name>
</gene>
<evidence type="ECO:0000256" key="9">
    <source>
        <dbReference type="SAM" id="SignalP"/>
    </source>
</evidence>
<dbReference type="PANTHER" id="PTHR11705">
    <property type="entry name" value="PROTEASE FAMILY M14 CARBOXYPEPTIDASE A,B"/>
    <property type="match status" value="1"/>
</dbReference>
<evidence type="ECO:0000256" key="7">
    <source>
        <dbReference type="PROSITE-ProRule" id="PRU01379"/>
    </source>
</evidence>
<comment type="caution">
    <text evidence="7">Lacks conserved residue(s) required for the propagation of feature annotation.</text>
</comment>